<accession>A0A1G5S1Y0</accession>
<dbReference type="InterPro" id="IPR020845">
    <property type="entry name" value="AMP-binding_CS"/>
</dbReference>
<organism evidence="2 3">
    <name type="scientific">Pseudobutyrivibrio xylanivorans</name>
    <dbReference type="NCBI Taxonomy" id="185007"/>
    <lineage>
        <taxon>Bacteria</taxon>
        <taxon>Bacillati</taxon>
        <taxon>Bacillota</taxon>
        <taxon>Clostridia</taxon>
        <taxon>Lachnospirales</taxon>
        <taxon>Lachnospiraceae</taxon>
        <taxon>Pseudobutyrivibrio</taxon>
    </lineage>
</organism>
<dbReference type="Pfam" id="PF00501">
    <property type="entry name" value="AMP-binding"/>
    <property type="match status" value="1"/>
</dbReference>
<protein>
    <submittedName>
        <fullName evidence="2">Long-chain acyl-CoA synthetase</fullName>
    </submittedName>
</protein>
<evidence type="ECO:0000259" key="1">
    <source>
        <dbReference type="Pfam" id="PF00501"/>
    </source>
</evidence>
<name>A0A1G5S1Y0_PSEXY</name>
<dbReference type="Proteomes" id="UP000199428">
    <property type="component" value="Unassembled WGS sequence"/>
</dbReference>
<proteinExistence type="predicted"/>
<evidence type="ECO:0000313" key="2">
    <source>
        <dbReference type="EMBL" id="SCZ79569.1"/>
    </source>
</evidence>
<gene>
    <name evidence="2" type="ORF">SAMN02910350_01859</name>
</gene>
<reference evidence="2 3" key="1">
    <citation type="submission" date="2016-10" db="EMBL/GenBank/DDBJ databases">
        <authorList>
            <person name="de Groot N.N."/>
        </authorList>
    </citation>
    <scope>NUCLEOTIDE SEQUENCE [LARGE SCALE GENOMIC DNA]</scope>
    <source>
        <strain evidence="2 3">DSM 10317</strain>
    </source>
</reference>
<dbReference type="InterPro" id="IPR000873">
    <property type="entry name" value="AMP-dep_synth/lig_dom"/>
</dbReference>
<sequence>MFKYLETLEQEKHVNAFRYLDGANSYNITFETYIRDIKECATRLENLMGPLEGRHIALIGGNSYEYVVIAIALMFSRAVVIPLNFREMEENLKFAVNNSDAEYLIADDLEKFSFLSDTKTYSFDIALKGDVEPKDLKDFTDEEANNLMMIVYTSGTTSLSKGVMLSVGNIFSGEKIALPKGYSNGFEPYPGMPIYTNFPLYHIGGLLALITWSEHACTFYQSVHPENILDDLVGEEIDYACVLPGTLKLWLKTIKRGHMDKLGNVKILCTAGAPVSIDDVKEITSHGIAFGQYYGMTETGGNATFNFDMEHHMASVGRPYDDAEIKIIDGEIGIKYWGNMMGYYKNEEATAEILRDGMIFTGDLGYLDESGYLYMTGRKKNLIILSSGENVSPEELERYMYANENVKECLAFEKNDRIHVSVFCDENAHDDIKAHVDELNKKLPIYKRIYGVEFQDTEFVKTATGKIKRPEVAI</sequence>
<feature type="domain" description="AMP-dependent synthetase/ligase" evidence="1">
    <location>
        <begin position="19"/>
        <end position="338"/>
    </location>
</feature>
<dbReference type="RefSeq" id="WP_090162963.1">
    <property type="nucleotide sequence ID" value="NZ_FMWK01000009.1"/>
</dbReference>
<evidence type="ECO:0000313" key="3">
    <source>
        <dbReference type="Proteomes" id="UP000199428"/>
    </source>
</evidence>
<dbReference type="InterPro" id="IPR045851">
    <property type="entry name" value="AMP-bd_C_sf"/>
</dbReference>
<dbReference type="SUPFAM" id="SSF56801">
    <property type="entry name" value="Acetyl-CoA synthetase-like"/>
    <property type="match status" value="1"/>
</dbReference>
<dbReference type="EMBL" id="FMWK01000009">
    <property type="protein sequence ID" value="SCZ79569.1"/>
    <property type="molecule type" value="Genomic_DNA"/>
</dbReference>
<dbReference type="PROSITE" id="PS00455">
    <property type="entry name" value="AMP_BINDING"/>
    <property type="match status" value="1"/>
</dbReference>
<dbReference type="GO" id="GO:0016405">
    <property type="term" value="F:CoA-ligase activity"/>
    <property type="evidence" value="ECO:0007669"/>
    <property type="project" value="TreeGrafter"/>
</dbReference>
<dbReference type="Gene3D" id="3.40.50.12780">
    <property type="entry name" value="N-terminal domain of ligase-like"/>
    <property type="match status" value="1"/>
</dbReference>
<dbReference type="Gene3D" id="3.30.300.30">
    <property type="match status" value="1"/>
</dbReference>
<dbReference type="InterPro" id="IPR042099">
    <property type="entry name" value="ANL_N_sf"/>
</dbReference>
<dbReference type="AlphaFoldDB" id="A0A1G5S1Y0"/>
<dbReference type="PANTHER" id="PTHR24096">
    <property type="entry name" value="LONG-CHAIN-FATTY-ACID--COA LIGASE"/>
    <property type="match status" value="1"/>
</dbReference>